<dbReference type="PANTHER" id="PTHR24111:SF0">
    <property type="entry name" value="LEUCINE-RICH REPEAT-CONTAINING PROTEIN"/>
    <property type="match status" value="1"/>
</dbReference>
<organism evidence="2 3">
    <name type="scientific">Stichopus japonicus</name>
    <name type="common">Sea cucumber</name>
    <dbReference type="NCBI Taxonomy" id="307972"/>
    <lineage>
        <taxon>Eukaryota</taxon>
        <taxon>Metazoa</taxon>
        <taxon>Echinodermata</taxon>
        <taxon>Eleutherozoa</taxon>
        <taxon>Echinozoa</taxon>
        <taxon>Holothuroidea</taxon>
        <taxon>Aspidochirotacea</taxon>
        <taxon>Aspidochirotida</taxon>
        <taxon>Stichopodidae</taxon>
        <taxon>Apostichopus</taxon>
    </lineage>
</organism>
<name>A0A2G8K3I4_STIJA</name>
<dbReference type="EMBL" id="MRZV01000923">
    <property type="protein sequence ID" value="PIK42576.1"/>
    <property type="molecule type" value="Genomic_DNA"/>
</dbReference>
<dbReference type="STRING" id="307972.A0A2G8K3I4"/>
<dbReference type="SUPFAM" id="SSF52047">
    <property type="entry name" value="RNI-like"/>
    <property type="match status" value="1"/>
</dbReference>
<proteinExistence type="predicted"/>
<dbReference type="InterPro" id="IPR001611">
    <property type="entry name" value="Leu-rich_rpt"/>
</dbReference>
<protein>
    <recommendedName>
        <fullName evidence="4">Leucine-rich repeat-containing protein 34</fullName>
    </recommendedName>
</protein>
<evidence type="ECO:0000313" key="2">
    <source>
        <dbReference type="EMBL" id="PIK42576.1"/>
    </source>
</evidence>
<keyword evidence="1" id="KW-0677">Repeat</keyword>
<dbReference type="PANTHER" id="PTHR24111">
    <property type="entry name" value="LEUCINE-RICH REPEAT-CONTAINING PROTEIN 34"/>
    <property type="match status" value="1"/>
</dbReference>
<evidence type="ECO:0008006" key="4">
    <source>
        <dbReference type="Google" id="ProtNLM"/>
    </source>
</evidence>
<dbReference type="Gene3D" id="3.80.10.10">
    <property type="entry name" value="Ribonuclease Inhibitor"/>
    <property type="match status" value="1"/>
</dbReference>
<dbReference type="AlphaFoldDB" id="A0A2G8K3I4"/>
<dbReference type="SMART" id="SM00368">
    <property type="entry name" value="LRR_RI"/>
    <property type="match status" value="4"/>
</dbReference>
<reference evidence="2 3" key="1">
    <citation type="journal article" date="2017" name="PLoS Biol.">
        <title>The sea cucumber genome provides insights into morphological evolution and visceral regeneration.</title>
        <authorList>
            <person name="Zhang X."/>
            <person name="Sun L."/>
            <person name="Yuan J."/>
            <person name="Sun Y."/>
            <person name="Gao Y."/>
            <person name="Zhang L."/>
            <person name="Li S."/>
            <person name="Dai H."/>
            <person name="Hamel J.F."/>
            <person name="Liu C."/>
            <person name="Yu Y."/>
            <person name="Liu S."/>
            <person name="Lin W."/>
            <person name="Guo K."/>
            <person name="Jin S."/>
            <person name="Xu P."/>
            <person name="Storey K.B."/>
            <person name="Huan P."/>
            <person name="Zhang T."/>
            <person name="Zhou Y."/>
            <person name="Zhang J."/>
            <person name="Lin C."/>
            <person name="Li X."/>
            <person name="Xing L."/>
            <person name="Huo D."/>
            <person name="Sun M."/>
            <person name="Wang L."/>
            <person name="Mercier A."/>
            <person name="Li F."/>
            <person name="Yang H."/>
            <person name="Xiang J."/>
        </authorList>
    </citation>
    <scope>NUCLEOTIDE SEQUENCE [LARGE SCALE GENOMIC DNA]</scope>
    <source>
        <strain evidence="2">Shaxun</strain>
        <tissue evidence="2">Muscle</tissue>
    </source>
</reference>
<dbReference type="InterPro" id="IPR052201">
    <property type="entry name" value="LRR-containing_regulator"/>
</dbReference>
<dbReference type="Pfam" id="PF13516">
    <property type="entry name" value="LRR_6"/>
    <property type="match status" value="4"/>
</dbReference>
<sequence length="232" mass="25448">MALAGALQVNKCLEDLDIGDSDQDTQSMIAFATVLNFNATLKAFCINRPLLFSYQEETTVHYAKMLQVNSTLTELHLQKCDLRDFGAERLAETLVENVALKYLDLACNRIARDGAKSISKILRRNTPLEVLDLSSNRIEDDGAMFLSDAIANANTHLTTLVIGHNSINGTGLCAVAKAMEMKGNFKSVFIWGNNLEEDACVAFNDLVKSGRLDPKLTDVNPYTVDGESISPN</sequence>
<dbReference type="InterPro" id="IPR032675">
    <property type="entry name" value="LRR_dom_sf"/>
</dbReference>
<dbReference type="OrthoDB" id="272549at2759"/>
<comment type="caution">
    <text evidence="2">The sequence shown here is derived from an EMBL/GenBank/DDBJ whole genome shotgun (WGS) entry which is preliminary data.</text>
</comment>
<evidence type="ECO:0000256" key="1">
    <source>
        <dbReference type="ARBA" id="ARBA00022737"/>
    </source>
</evidence>
<accession>A0A2G8K3I4</accession>
<gene>
    <name evidence="2" type="ORF">BSL78_20564</name>
</gene>
<dbReference type="Proteomes" id="UP000230750">
    <property type="component" value="Unassembled WGS sequence"/>
</dbReference>
<evidence type="ECO:0000313" key="3">
    <source>
        <dbReference type="Proteomes" id="UP000230750"/>
    </source>
</evidence>
<keyword evidence="3" id="KW-1185">Reference proteome</keyword>